<dbReference type="HAMAP" id="MF_02079">
    <property type="entry name" value="PGT_RodA"/>
    <property type="match status" value="1"/>
</dbReference>
<dbReference type="RefSeq" id="WP_194947522.1">
    <property type="nucleotide sequence ID" value="NZ_JACBGI020000002.1"/>
</dbReference>
<evidence type="ECO:0000256" key="11">
    <source>
        <dbReference type="HAMAP-Rule" id="MF_02079"/>
    </source>
</evidence>
<dbReference type="Pfam" id="PF01098">
    <property type="entry name" value="FTSW_RODA_SPOVE"/>
    <property type="match status" value="1"/>
</dbReference>
<proteinExistence type="inferred from homology"/>
<feature type="transmembrane region" description="Helical" evidence="11">
    <location>
        <begin position="192"/>
        <end position="210"/>
    </location>
</feature>
<dbReference type="EC" id="2.4.99.28" evidence="11"/>
<keyword evidence="8 11" id="KW-1133">Transmembrane helix</keyword>
<dbReference type="InterPro" id="IPR011923">
    <property type="entry name" value="RodA/MrdB"/>
</dbReference>
<dbReference type="EMBL" id="JACBGI020000002">
    <property type="protein sequence ID" value="MBF6057157.1"/>
    <property type="molecule type" value="Genomic_DNA"/>
</dbReference>
<dbReference type="Proteomes" id="UP001193680">
    <property type="component" value="Unassembled WGS sequence"/>
</dbReference>
<keyword evidence="7 11" id="KW-0573">Peptidoglycan synthesis</keyword>
<dbReference type="PANTHER" id="PTHR30474:SF1">
    <property type="entry name" value="PEPTIDOGLYCAN GLYCOSYLTRANSFERASE MRDB"/>
    <property type="match status" value="1"/>
</dbReference>
<comment type="pathway">
    <text evidence="11">Cell wall biogenesis; peptidoglycan biosynthesis.</text>
</comment>
<feature type="transmembrane region" description="Helical" evidence="11">
    <location>
        <begin position="279"/>
        <end position="300"/>
    </location>
</feature>
<reference evidence="12 13" key="1">
    <citation type="submission" date="2020-11" db="EMBL/GenBank/DDBJ databases">
        <title>Sulfur oxidizing isolate from Hospital Hole Sinkhole.</title>
        <authorList>
            <person name="Scott K.M."/>
        </authorList>
    </citation>
    <scope>NUCLEOTIDE SEQUENCE [LARGE SCALE GENOMIC DNA]</scope>
    <source>
        <strain evidence="12 13">HH1</strain>
    </source>
</reference>
<evidence type="ECO:0000256" key="1">
    <source>
        <dbReference type="ARBA" id="ARBA00004141"/>
    </source>
</evidence>
<feature type="transmembrane region" description="Helical" evidence="11">
    <location>
        <begin position="78"/>
        <end position="100"/>
    </location>
</feature>
<dbReference type="NCBIfam" id="TIGR02210">
    <property type="entry name" value="rodA_shape"/>
    <property type="match status" value="1"/>
</dbReference>
<feature type="transmembrane region" description="Helical" evidence="11">
    <location>
        <begin position="120"/>
        <end position="137"/>
    </location>
</feature>
<evidence type="ECO:0000256" key="2">
    <source>
        <dbReference type="ARBA" id="ARBA00022475"/>
    </source>
</evidence>
<evidence type="ECO:0000256" key="9">
    <source>
        <dbReference type="ARBA" id="ARBA00023136"/>
    </source>
</evidence>
<sequence>MRIATSRPQQVYRRNKGVLNLLHLDGWLLLGILLLLATSAAVVYSASGGSDAVIFRHLVRIGFALGLLFLFAQIPPTLLYIFTPWLFLFGLILLIAVPIFGDIGKGAQRWLEIGPIRFQPSELMKLVLPLMVAWLFAHSKLPPSFERIVVALVVIGVTSGLIVIQPDLGTSLLIAMSGLFVVFFAGLPWRVILLAIAGVVASAPIAWQFMHAYQKQRVLTFLNPESDPLGSGYHIIQSKIAIGSGGLEGKGFMGSTQAHLDFLPESTTDFIFSVLSEEFGLLGVILLLALYTFVIARGLYISSQAQDNFTRLIAASLTMTLFVYAFVNIGMVSGLLPVVGLPLPLISYGGSSLVTLMISFGILMSIHTHKKLLTAKDPEG</sequence>
<keyword evidence="5 11" id="KW-0812">Transmembrane</keyword>
<keyword evidence="13" id="KW-1185">Reference proteome</keyword>
<organism evidence="12 13">
    <name type="scientific">Thiomicrorhabdus heinhorstiae</name>
    <dbReference type="NCBI Taxonomy" id="2748010"/>
    <lineage>
        <taxon>Bacteria</taxon>
        <taxon>Pseudomonadati</taxon>
        <taxon>Pseudomonadota</taxon>
        <taxon>Gammaproteobacteria</taxon>
        <taxon>Thiotrichales</taxon>
        <taxon>Piscirickettsiaceae</taxon>
        <taxon>Thiomicrorhabdus</taxon>
    </lineage>
</organism>
<keyword evidence="2 11" id="KW-1003">Cell membrane</keyword>
<gene>
    <name evidence="11 12" type="primary">rodA</name>
    <name evidence="11" type="synonym">mrdB</name>
    <name evidence="12" type="ORF">H8792_002270</name>
</gene>
<feature type="transmembrane region" description="Helical" evidence="11">
    <location>
        <begin position="345"/>
        <end position="366"/>
    </location>
</feature>
<evidence type="ECO:0000313" key="12">
    <source>
        <dbReference type="EMBL" id="MBF6057157.1"/>
    </source>
</evidence>
<keyword evidence="3 11" id="KW-0328">Glycosyltransferase</keyword>
<evidence type="ECO:0000313" key="13">
    <source>
        <dbReference type="Proteomes" id="UP001193680"/>
    </source>
</evidence>
<accession>A0ABS0BTI4</accession>
<evidence type="ECO:0000256" key="10">
    <source>
        <dbReference type="ARBA" id="ARBA00023316"/>
    </source>
</evidence>
<keyword evidence="6 11" id="KW-0133">Cell shape</keyword>
<feature type="transmembrane region" description="Helical" evidence="11">
    <location>
        <begin position="312"/>
        <end position="339"/>
    </location>
</feature>
<evidence type="ECO:0000256" key="7">
    <source>
        <dbReference type="ARBA" id="ARBA00022984"/>
    </source>
</evidence>
<keyword evidence="10 11" id="KW-0961">Cell wall biogenesis/degradation</keyword>
<protein>
    <recommendedName>
        <fullName evidence="11">Peptidoglycan glycosyltransferase MrdB</fullName>
        <shortName evidence="11">PGT</shortName>
        <ecNumber evidence="11">2.4.99.28</ecNumber>
    </recommendedName>
    <alternativeName>
        <fullName evidence="11">Cell elongation protein RodA</fullName>
    </alternativeName>
    <alternativeName>
        <fullName evidence="11">Cell wall polymerase</fullName>
    </alternativeName>
    <alternativeName>
        <fullName evidence="11">Peptidoglycan polymerase</fullName>
        <shortName evidence="11">PG polymerase</shortName>
    </alternativeName>
</protein>
<dbReference type="InterPro" id="IPR018365">
    <property type="entry name" value="Cell_cycle_FtsW-rel_CS"/>
</dbReference>
<evidence type="ECO:0000256" key="4">
    <source>
        <dbReference type="ARBA" id="ARBA00022679"/>
    </source>
</evidence>
<evidence type="ECO:0000256" key="6">
    <source>
        <dbReference type="ARBA" id="ARBA00022960"/>
    </source>
</evidence>
<comment type="similarity">
    <text evidence="11">Belongs to the SEDS family. MrdB/RodA subfamily.</text>
</comment>
<keyword evidence="4 11" id="KW-0808">Transferase</keyword>
<feature type="transmembrane region" description="Helical" evidence="11">
    <location>
        <begin position="144"/>
        <end position="164"/>
    </location>
</feature>
<dbReference type="InterPro" id="IPR001182">
    <property type="entry name" value="FtsW/RodA"/>
</dbReference>
<keyword evidence="11" id="KW-0997">Cell inner membrane</keyword>
<dbReference type="PROSITE" id="PS00428">
    <property type="entry name" value="FTSW_RODA_SPOVE"/>
    <property type="match status" value="1"/>
</dbReference>
<evidence type="ECO:0000256" key="3">
    <source>
        <dbReference type="ARBA" id="ARBA00022676"/>
    </source>
</evidence>
<feature type="transmembrane region" description="Helical" evidence="11">
    <location>
        <begin position="53"/>
        <end position="71"/>
    </location>
</feature>
<comment type="function">
    <text evidence="11">Peptidoglycan polymerase that is essential for cell wall elongation.</text>
</comment>
<keyword evidence="9 11" id="KW-0472">Membrane</keyword>
<feature type="transmembrane region" description="Helical" evidence="11">
    <location>
        <begin position="170"/>
        <end position="187"/>
    </location>
</feature>
<evidence type="ECO:0000256" key="5">
    <source>
        <dbReference type="ARBA" id="ARBA00022692"/>
    </source>
</evidence>
<comment type="catalytic activity">
    <reaction evidence="11">
        <text>[GlcNAc-(1-&gt;4)-Mur2Ac(oyl-L-Ala-gamma-D-Glu-L-Lys-D-Ala-D-Ala)](n)-di-trans,octa-cis-undecaprenyl diphosphate + beta-D-GlcNAc-(1-&gt;4)-Mur2Ac(oyl-L-Ala-gamma-D-Glu-L-Lys-D-Ala-D-Ala)-di-trans,octa-cis-undecaprenyl diphosphate = [GlcNAc-(1-&gt;4)-Mur2Ac(oyl-L-Ala-gamma-D-Glu-L-Lys-D-Ala-D-Ala)](n+1)-di-trans,octa-cis-undecaprenyl diphosphate + di-trans,octa-cis-undecaprenyl diphosphate + H(+)</text>
        <dbReference type="Rhea" id="RHEA:23708"/>
        <dbReference type="Rhea" id="RHEA-COMP:9602"/>
        <dbReference type="Rhea" id="RHEA-COMP:9603"/>
        <dbReference type="ChEBI" id="CHEBI:15378"/>
        <dbReference type="ChEBI" id="CHEBI:58405"/>
        <dbReference type="ChEBI" id="CHEBI:60033"/>
        <dbReference type="ChEBI" id="CHEBI:78435"/>
        <dbReference type="EC" id="2.4.99.28"/>
    </reaction>
</comment>
<comment type="caution">
    <text evidence="12">The sequence shown here is derived from an EMBL/GenBank/DDBJ whole genome shotgun (WGS) entry which is preliminary data.</text>
</comment>
<comment type="subcellular location">
    <subcellularLocation>
        <location evidence="11">Cell inner membrane</location>
        <topology evidence="11">Multi-pass membrane protein</topology>
    </subcellularLocation>
    <subcellularLocation>
        <location evidence="1">Membrane</location>
        <topology evidence="1">Multi-pass membrane protein</topology>
    </subcellularLocation>
</comment>
<feature type="transmembrane region" description="Helical" evidence="11">
    <location>
        <begin position="21"/>
        <end position="47"/>
    </location>
</feature>
<name>A0ABS0BTI4_9GAMM</name>
<evidence type="ECO:0000256" key="8">
    <source>
        <dbReference type="ARBA" id="ARBA00022989"/>
    </source>
</evidence>
<dbReference type="PANTHER" id="PTHR30474">
    <property type="entry name" value="CELL CYCLE PROTEIN"/>
    <property type="match status" value="1"/>
</dbReference>